<name>A0ABW7AQW9_9ACTN</name>
<protein>
    <submittedName>
        <fullName evidence="1">DUF6412 domain-containing protein</fullName>
    </submittedName>
</protein>
<organism evidence="1 2">
    <name type="scientific">Nonomuraea marmarensis</name>
    <dbReference type="NCBI Taxonomy" id="3351344"/>
    <lineage>
        <taxon>Bacteria</taxon>
        <taxon>Bacillati</taxon>
        <taxon>Actinomycetota</taxon>
        <taxon>Actinomycetes</taxon>
        <taxon>Streptosporangiales</taxon>
        <taxon>Streptosporangiaceae</taxon>
        <taxon>Nonomuraea</taxon>
    </lineage>
</organism>
<sequence>MTLFLFDPWLVGITMMAILLLATWAATLLPALSGEPPGFPLTYARRTAFLRQRDPDAAGRSRPRAP</sequence>
<evidence type="ECO:0000313" key="2">
    <source>
        <dbReference type="Proteomes" id="UP001603978"/>
    </source>
</evidence>
<gene>
    <name evidence="1" type="ORF">ACFLIM_35265</name>
</gene>
<dbReference type="InterPro" id="IPR045635">
    <property type="entry name" value="DUF6412"/>
</dbReference>
<keyword evidence="2" id="KW-1185">Reference proteome</keyword>
<dbReference type="Pfam" id="PF19950">
    <property type="entry name" value="DUF6412"/>
    <property type="match status" value="1"/>
</dbReference>
<proteinExistence type="predicted"/>
<comment type="caution">
    <text evidence="1">The sequence shown here is derived from an EMBL/GenBank/DDBJ whole genome shotgun (WGS) entry which is preliminary data.</text>
</comment>
<evidence type="ECO:0000313" key="1">
    <source>
        <dbReference type="EMBL" id="MFG1708473.1"/>
    </source>
</evidence>
<reference evidence="1 2" key="1">
    <citation type="submission" date="2024-10" db="EMBL/GenBank/DDBJ databases">
        <authorList>
            <person name="Topkara A.R."/>
            <person name="Saygin H."/>
        </authorList>
    </citation>
    <scope>NUCLEOTIDE SEQUENCE [LARGE SCALE GENOMIC DNA]</scope>
    <source>
        <strain evidence="1 2">M3C6</strain>
    </source>
</reference>
<dbReference type="EMBL" id="JBICRM010000028">
    <property type="protein sequence ID" value="MFG1708473.1"/>
    <property type="molecule type" value="Genomic_DNA"/>
</dbReference>
<dbReference type="Proteomes" id="UP001603978">
    <property type="component" value="Unassembled WGS sequence"/>
</dbReference>
<accession>A0ABW7AQW9</accession>
<dbReference type="RefSeq" id="WP_393172701.1">
    <property type="nucleotide sequence ID" value="NZ_JBICRM010000028.1"/>
</dbReference>